<evidence type="ECO:0000256" key="1">
    <source>
        <dbReference type="ARBA" id="ARBA00001957"/>
    </source>
</evidence>
<dbReference type="CDD" id="cd19531">
    <property type="entry name" value="LCL_NRPS-like"/>
    <property type="match status" value="1"/>
</dbReference>
<dbReference type="Gene3D" id="1.10.1200.10">
    <property type="entry name" value="ACP-like"/>
    <property type="match status" value="2"/>
</dbReference>
<dbReference type="PANTHER" id="PTHR45527:SF1">
    <property type="entry name" value="FATTY ACID SYNTHASE"/>
    <property type="match status" value="1"/>
</dbReference>
<dbReference type="NCBIfam" id="NF003417">
    <property type="entry name" value="PRK04813.1"/>
    <property type="match status" value="2"/>
</dbReference>
<dbReference type="InterPro" id="IPR020845">
    <property type="entry name" value="AMP-binding_CS"/>
</dbReference>
<dbReference type="InterPro" id="IPR009081">
    <property type="entry name" value="PP-bd_ACP"/>
</dbReference>
<dbReference type="SMART" id="SM00823">
    <property type="entry name" value="PKS_PP"/>
    <property type="match status" value="2"/>
</dbReference>
<dbReference type="Pfam" id="PF00501">
    <property type="entry name" value="AMP-binding"/>
    <property type="match status" value="2"/>
</dbReference>
<dbReference type="PROSITE" id="PS00012">
    <property type="entry name" value="PHOSPHOPANTETHEINE"/>
    <property type="match status" value="1"/>
</dbReference>
<dbReference type="InterPro" id="IPR036736">
    <property type="entry name" value="ACP-like_sf"/>
</dbReference>
<dbReference type="Gene3D" id="2.30.38.10">
    <property type="entry name" value="Luciferase, Domain 3"/>
    <property type="match status" value="2"/>
</dbReference>
<dbReference type="Pfam" id="PF00668">
    <property type="entry name" value="Condensation"/>
    <property type="match status" value="2"/>
</dbReference>
<evidence type="ECO:0000259" key="8">
    <source>
        <dbReference type="PROSITE" id="PS50075"/>
    </source>
</evidence>
<comment type="cofactor">
    <cofactor evidence="1">
        <name>pantetheine 4'-phosphate</name>
        <dbReference type="ChEBI" id="CHEBI:47942"/>
    </cofactor>
</comment>
<evidence type="ECO:0000313" key="9">
    <source>
        <dbReference type="EMBL" id="NQX47746.1"/>
    </source>
</evidence>
<gene>
    <name evidence="9" type="ORF">HQN87_20695</name>
</gene>
<dbReference type="InterPro" id="IPR020806">
    <property type="entry name" value="PKS_PP-bd"/>
</dbReference>
<keyword evidence="7" id="KW-0511">Multifunctional enzyme</keyword>
<evidence type="ECO:0000256" key="3">
    <source>
        <dbReference type="ARBA" id="ARBA00022450"/>
    </source>
</evidence>
<keyword evidence="5" id="KW-0677">Repeat</keyword>
<sequence length="1933" mass="215181">MTINRLASIEVFDEARQYWHTKLDGCCPEAEFVLSGLRTGEAFSRDHNEIVQLDEEVCEKLNKMSKGNDLSLYVLLLAAFKALLVRYMGSEDILIVSPTLKDSGQNYNKAVLLHDNLRPEATFRSILMQVKQTVIDGYANQFYPVSKLLEELKLYSNEHVFQYGFSYEAIHLPNSDEFNRCSLRITVRKTGNRLEYNVNYNPEEVDAAQISRMLIAYKSVLSQVLMNTEMSIGDATVMDAGEKEKLLYTFQGETVPVPETATITGLFEQQARKTPDHTAVRIQGTEQSDSCYEELTYAELDRQADQLAFLLLKKGVNQNSIVGVMVSPSRWLAVSLLAIGKAGAAYLPIDPGYPKERILYMIEDSGVGLVLGDEAAGYLLGMESLPQVEYLPLNEIPHVIKDLRIEEHGRGMVAPGPADLAYVIYTSGTTGNPKGTLIEHRNVVNTLLFRKKAYHLGPQDVTLQLFSCAFDGFVASFFTPLISGASVIILGGDGNRDMNRIREAIVAGGVTHFICVPMLLESMLEHIRQEDLVTLQTIVLAGDKVSPALVSKVKGIGNGVELAIEYGVTECSVLSAVHRNQQEEEAVRIGRPIDNTSILIVDKRGNLQPIGMYGELCMIGTGISSRGYLGKENLTREKFIEQSYIPGGGNLYKTGDIGRWLPDGTIELAGRLDHQVKIRGYRIEPAEIERALLRHTEIKQAVVLSGMGGSYAPEQALHAYYVLQRPGTTTSDSELRAYLRSCLPEYMVPAYFIELDEIALTPNGKVDTSALLRTERIAAKHIPPQGQVEQALAAIWADILEIPIQQISRDSNFFELGGHSLKLTALTAKVYKQMQAKLSISELFEKLTIQEQADCVKSALKMEYTPIERVREQNHYPLSSAQARLYFLHQLQPDSTVYNLSAVLTMEGDVHKEHMEDVFRRLIQRHEAFRTSFHLIEGEYGQCIHAEVPFSLPLLSCGSDEEDLEAIISDFIQPFDLAEAPLLRAGLIRQTGSRVQLVVNLHHIIADGVSLQILIEEFMALYSGSDLPEIRVSYKDYVNWLELNKQELEKDRAYWTNLFQGEIPVLELPLDYPRPGINRFAGSTLSFTIPADIAASVKKLAIAENVSIFMVLLTVYFMLLNRLTGQKNIVVGSPIAGRKHDDLANVIGMFVNTLALKGEVSSAVTFKELLRQVRETTLKAYEHQDYPYQELIEHVGAVRTLNRNPLFDTMFMVQNTDIPELRLPNLNITPNSYQRDTSKFDLTLQCTEVNGTLCFEFEYATALFKASTVERFADYYQRLLADALRRPSRSVGELELLSGEETERMLVQFNHTAEVYPRDSSIIQLIEGQVGRTPDAVAVHCGDSSITYKELNERSNRLARLLQRKGAGGHVVALLAERSIGAVVAILAVLKAGAAYVPIDPQYPAARQQYISQDSGAVLLLAQEAAIRNKEDLMLTFSEEDILIIEEDKLYLSYDSADLGLAIGVEDTAYIIYTSGSTGQPKGVEISHRGLTNYACWASRQYVRGEQLHFALFTSLSFDLTVTSLFVPLINGNAIIVFNGRNEQLLDDVMSCDKVGAVKLTPSHLKLLHGKKHSHSAIKRFIVGGESLSTALADEIWRLYGGRAEIFNEYGPTEATVGCMHYLFDPARMTGTSVPIGQPAGNTSVYLLDKCLQPVPEGVSGEMYIAGDGLAKGYIGNQKLTAERFVDNPFAVGTKMYKTGDTARMADGEMIYLGREDQQLKVRGYRIEPGEVEGVLSSFPIVKETVVDVIDLNNANGDKQLIAYAVSSQQLDTAELRRYAAEHLPDHMVPAYVLQVDSIPLTVNGKLDKERLPRPDRYLLQPKSKYIRPASGVEEQIAAIWMEILQLDSVGADDQFFELGGNSMLLLKMNSRLEQEFRRDIPVADLFAHPTISHLARYLSNKASSLEACDPDIEAGIELMQDTIYNLTGDHNA</sequence>
<dbReference type="SUPFAM" id="SSF52777">
    <property type="entry name" value="CoA-dependent acyltransferases"/>
    <property type="match status" value="3"/>
</dbReference>
<dbReference type="InterPro" id="IPR001242">
    <property type="entry name" value="Condensation_dom"/>
</dbReference>
<evidence type="ECO:0000256" key="5">
    <source>
        <dbReference type="ARBA" id="ARBA00022737"/>
    </source>
</evidence>
<feature type="domain" description="Carrier" evidence="8">
    <location>
        <begin position="1828"/>
        <end position="1903"/>
    </location>
</feature>
<dbReference type="Gene3D" id="3.30.559.10">
    <property type="entry name" value="Chloramphenicol acetyltransferase-like domain"/>
    <property type="match status" value="1"/>
</dbReference>
<evidence type="ECO:0000256" key="7">
    <source>
        <dbReference type="ARBA" id="ARBA00023268"/>
    </source>
</evidence>
<dbReference type="EMBL" id="JABMKX010000011">
    <property type="protein sequence ID" value="NQX47746.1"/>
    <property type="molecule type" value="Genomic_DNA"/>
</dbReference>
<evidence type="ECO:0000256" key="2">
    <source>
        <dbReference type="ARBA" id="ARBA00006432"/>
    </source>
</evidence>
<evidence type="ECO:0000256" key="4">
    <source>
        <dbReference type="ARBA" id="ARBA00022553"/>
    </source>
</evidence>
<accession>A0ABX2DVC2</accession>
<dbReference type="InterPro" id="IPR010071">
    <property type="entry name" value="AA_adenyl_dom"/>
</dbReference>
<dbReference type="SUPFAM" id="SSF47336">
    <property type="entry name" value="ACP-like"/>
    <property type="match status" value="2"/>
</dbReference>
<dbReference type="PROSITE" id="PS50075">
    <property type="entry name" value="CARRIER"/>
    <property type="match status" value="2"/>
</dbReference>
<keyword evidence="3" id="KW-0596">Phosphopantetheine</keyword>
<dbReference type="Gene3D" id="3.30.300.30">
    <property type="match status" value="2"/>
</dbReference>
<keyword evidence="4" id="KW-0597">Phosphoprotein</keyword>
<protein>
    <submittedName>
        <fullName evidence="9">Amino acid adenylation domain-containing protein</fullName>
    </submittedName>
</protein>
<dbReference type="Gene3D" id="3.40.50.980">
    <property type="match status" value="4"/>
</dbReference>
<feature type="domain" description="Carrier" evidence="8">
    <location>
        <begin position="783"/>
        <end position="860"/>
    </location>
</feature>
<dbReference type="NCBIfam" id="TIGR01733">
    <property type="entry name" value="AA-adenyl-dom"/>
    <property type="match status" value="2"/>
</dbReference>
<comment type="caution">
    <text evidence="9">The sequence shown here is derived from an EMBL/GenBank/DDBJ whole genome shotgun (WGS) entry which is preliminary data.</text>
</comment>
<dbReference type="Proteomes" id="UP000711047">
    <property type="component" value="Unassembled WGS sequence"/>
</dbReference>
<dbReference type="InterPro" id="IPR006162">
    <property type="entry name" value="Ppantetheine_attach_site"/>
</dbReference>
<dbReference type="PANTHER" id="PTHR45527">
    <property type="entry name" value="NONRIBOSOMAL PEPTIDE SYNTHETASE"/>
    <property type="match status" value="1"/>
</dbReference>
<dbReference type="RefSeq" id="WP_173137199.1">
    <property type="nucleotide sequence ID" value="NZ_JABMKX010000011.1"/>
</dbReference>
<reference evidence="9 10" key="1">
    <citation type="submission" date="2020-05" db="EMBL/GenBank/DDBJ databases">
        <title>Paenibacillus glebae, sp. nov., Paenibacillus humi sp. nov., Paenibacillus pedi sp. nov., Paenibacillus terrestris sp. nov. and Paenibacillus terricola sp. nov., isolated from a forest top soil sample.</title>
        <authorList>
            <person name="Qi S."/>
            <person name="Carlier A."/>
            <person name="Cnockaert M."/>
            <person name="Vandamme P."/>
        </authorList>
    </citation>
    <scope>NUCLEOTIDE SEQUENCE [LARGE SCALE GENOMIC DNA]</scope>
    <source>
        <strain evidence="9 10">LMG 29502</strain>
    </source>
</reference>
<dbReference type="InterPro" id="IPR025110">
    <property type="entry name" value="AMP-bd_C"/>
</dbReference>
<dbReference type="Pfam" id="PF13193">
    <property type="entry name" value="AMP-binding_C"/>
    <property type="match status" value="2"/>
</dbReference>
<evidence type="ECO:0000256" key="6">
    <source>
        <dbReference type="ARBA" id="ARBA00023194"/>
    </source>
</evidence>
<dbReference type="InterPro" id="IPR023213">
    <property type="entry name" value="CAT-like_dom_sf"/>
</dbReference>
<name>A0ABX2DVC2_9BACL</name>
<comment type="similarity">
    <text evidence="2">Belongs to the ATP-dependent AMP-binding enzyme family.</text>
</comment>
<dbReference type="InterPro" id="IPR045851">
    <property type="entry name" value="AMP-bd_C_sf"/>
</dbReference>
<evidence type="ECO:0000313" key="10">
    <source>
        <dbReference type="Proteomes" id="UP000711047"/>
    </source>
</evidence>
<dbReference type="SUPFAM" id="SSF56801">
    <property type="entry name" value="Acetyl-CoA synthetase-like"/>
    <property type="match status" value="2"/>
</dbReference>
<dbReference type="Gene3D" id="3.30.559.30">
    <property type="entry name" value="Nonribosomal peptide synthetase, condensation domain"/>
    <property type="match status" value="2"/>
</dbReference>
<organism evidence="9 10">
    <name type="scientific">Paenibacillus tritici</name>
    <dbReference type="NCBI Taxonomy" id="1873425"/>
    <lineage>
        <taxon>Bacteria</taxon>
        <taxon>Bacillati</taxon>
        <taxon>Bacillota</taxon>
        <taxon>Bacilli</taxon>
        <taxon>Bacillales</taxon>
        <taxon>Paenibacillaceae</taxon>
        <taxon>Paenibacillus</taxon>
    </lineage>
</organism>
<dbReference type="InterPro" id="IPR000873">
    <property type="entry name" value="AMP-dep_synth/lig_dom"/>
</dbReference>
<dbReference type="CDD" id="cd05930">
    <property type="entry name" value="A_NRPS"/>
    <property type="match status" value="1"/>
</dbReference>
<keyword evidence="6" id="KW-0045">Antibiotic biosynthesis</keyword>
<dbReference type="PROSITE" id="PS00455">
    <property type="entry name" value="AMP_BINDING"/>
    <property type="match status" value="2"/>
</dbReference>
<keyword evidence="10" id="KW-1185">Reference proteome</keyword>
<dbReference type="Pfam" id="PF00550">
    <property type="entry name" value="PP-binding"/>
    <property type="match status" value="2"/>
</dbReference>
<proteinExistence type="inferred from homology"/>